<evidence type="ECO:0000313" key="8">
    <source>
        <dbReference type="Proteomes" id="UP000436522"/>
    </source>
</evidence>
<dbReference type="Pfam" id="PF25954">
    <property type="entry name" value="Beta-barrel_RND_2"/>
    <property type="match status" value="1"/>
</dbReference>
<proteinExistence type="inferred from homology"/>
<sequence>MVRTHLTIVATVLMSAWSLGPAVAQDSSPRPAKVFTVEPISSSLRRTYPAIVRPSSEVDLSFRVSGRVTQLPVRAAAQVSEGDLIAALDPRDFETQIVQLESQIDQASAELTALRAGAREEEIAALEAAVFSAEAQLEQARDQEARTRELVQRGVATSAQLEQDEANLRVAEANLRAQTEQLRIGRAGGRPEDIAAAEAAIRGLQAQLKVARDNLDDSTLEAPFNGIIARRDIENFTNVQAGQTIALLQALSVVHLAFDVPGPDVTALSANGTENIHNEVSFDALPGVTFPGEVVEFSVQADAATQTYRGRVAVTVPEDALILPGMVGRVMSTAAGEEQALMIPMTAVGADPSGAPFVWQVGADNTVSQILVDLGDMRGDMVAVTEGLAPGDTIVSAGVSRIIDGMTIRPVTRIGG</sequence>
<dbReference type="AlphaFoldDB" id="A0A640VRL5"/>
<keyword evidence="3" id="KW-0732">Signal</keyword>
<dbReference type="GO" id="GO:0015562">
    <property type="term" value="F:efflux transmembrane transporter activity"/>
    <property type="evidence" value="ECO:0007669"/>
    <property type="project" value="TreeGrafter"/>
</dbReference>
<dbReference type="OrthoDB" id="9813967at2"/>
<dbReference type="PANTHER" id="PTHR30469:SF20">
    <property type="entry name" value="EFFLUX RND TRANSPORTER PERIPLASMIC ADAPTOR SUBUNIT"/>
    <property type="match status" value="1"/>
</dbReference>
<dbReference type="Pfam" id="PF25881">
    <property type="entry name" value="HH_YBHG"/>
    <property type="match status" value="1"/>
</dbReference>
<dbReference type="EMBL" id="BLIV01000004">
    <property type="protein sequence ID" value="GFE50659.1"/>
    <property type="molecule type" value="Genomic_DNA"/>
</dbReference>
<dbReference type="InterPro" id="IPR006143">
    <property type="entry name" value="RND_pump_MFP"/>
</dbReference>
<reference evidence="7 8" key="1">
    <citation type="submission" date="2019-12" db="EMBL/GenBank/DDBJ databases">
        <title>Roseobacter cerasinus sp. nov., isolated from seawater around aquaculture.</title>
        <authorList>
            <person name="Muramatsu S."/>
            <person name="Takabe Y."/>
            <person name="Mori K."/>
            <person name="Takaichi S."/>
            <person name="Hanada S."/>
        </authorList>
    </citation>
    <scope>NUCLEOTIDE SEQUENCE [LARGE SCALE GENOMIC DNA]</scope>
    <source>
        <strain evidence="7 8">AI77</strain>
    </source>
</reference>
<dbReference type="InterPro" id="IPR058627">
    <property type="entry name" value="MdtA-like_C"/>
</dbReference>
<evidence type="ECO:0000256" key="2">
    <source>
        <dbReference type="SAM" id="Coils"/>
    </source>
</evidence>
<keyword evidence="8" id="KW-1185">Reference proteome</keyword>
<feature type="domain" description="CusB-like beta-barrel" evidence="5">
    <location>
        <begin position="278"/>
        <end position="334"/>
    </location>
</feature>
<dbReference type="Gene3D" id="1.10.287.470">
    <property type="entry name" value="Helix hairpin bin"/>
    <property type="match status" value="2"/>
</dbReference>
<dbReference type="InterPro" id="IPR059052">
    <property type="entry name" value="HH_YbhG-like"/>
</dbReference>
<protein>
    <submittedName>
        <fullName evidence="7">Hemolysin secretion protein D</fullName>
    </submittedName>
</protein>
<name>A0A640VRL5_9RHOB</name>
<feature type="coiled-coil region" evidence="2">
    <location>
        <begin position="97"/>
        <end position="221"/>
    </location>
</feature>
<gene>
    <name evidence="7" type="ORF">So717_24120</name>
</gene>
<evidence type="ECO:0000259" key="6">
    <source>
        <dbReference type="Pfam" id="PF25967"/>
    </source>
</evidence>
<dbReference type="Pfam" id="PF25967">
    <property type="entry name" value="RND-MFP_C"/>
    <property type="match status" value="1"/>
</dbReference>
<comment type="similarity">
    <text evidence="1">Belongs to the membrane fusion protein (MFP) (TC 8.A.1) family.</text>
</comment>
<dbReference type="Gene3D" id="2.40.30.170">
    <property type="match status" value="1"/>
</dbReference>
<feature type="domain" description="YbhG-like alpha-helical hairpin" evidence="4">
    <location>
        <begin position="88"/>
        <end position="217"/>
    </location>
</feature>
<evidence type="ECO:0000256" key="1">
    <source>
        <dbReference type="ARBA" id="ARBA00009477"/>
    </source>
</evidence>
<dbReference type="InterPro" id="IPR058792">
    <property type="entry name" value="Beta-barrel_RND_2"/>
</dbReference>
<feature type="domain" description="Multidrug resistance protein MdtA-like C-terminal permuted SH3" evidence="6">
    <location>
        <begin position="339"/>
        <end position="399"/>
    </location>
</feature>
<evidence type="ECO:0000259" key="5">
    <source>
        <dbReference type="Pfam" id="PF25954"/>
    </source>
</evidence>
<accession>A0A640VRL5</accession>
<dbReference type="GO" id="GO:1990281">
    <property type="term" value="C:efflux pump complex"/>
    <property type="evidence" value="ECO:0007669"/>
    <property type="project" value="TreeGrafter"/>
</dbReference>
<feature type="chain" id="PRO_5024870673" evidence="3">
    <location>
        <begin position="25"/>
        <end position="416"/>
    </location>
</feature>
<dbReference type="RefSeq" id="WP_159977624.1">
    <property type="nucleotide sequence ID" value="NZ_BLIV01000004.1"/>
</dbReference>
<evidence type="ECO:0000256" key="3">
    <source>
        <dbReference type="SAM" id="SignalP"/>
    </source>
</evidence>
<evidence type="ECO:0000313" key="7">
    <source>
        <dbReference type="EMBL" id="GFE50659.1"/>
    </source>
</evidence>
<dbReference type="Gene3D" id="2.40.50.100">
    <property type="match status" value="2"/>
</dbReference>
<comment type="caution">
    <text evidence="7">The sequence shown here is derived from an EMBL/GenBank/DDBJ whole genome shotgun (WGS) entry which is preliminary data.</text>
</comment>
<organism evidence="7 8">
    <name type="scientific">Roseobacter cerasinus</name>
    <dbReference type="NCBI Taxonomy" id="2602289"/>
    <lineage>
        <taxon>Bacteria</taxon>
        <taxon>Pseudomonadati</taxon>
        <taxon>Pseudomonadota</taxon>
        <taxon>Alphaproteobacteria</taxon>
        <taxon>Rhodobacterales</taxon>
        <taxon>Roseobacteraceae</taxon>
        <taxon>Roseobacter</taxon>
    </lineage>
</organism>
<dbReference type="NCBIfam" id="TIGR01730">
    <property type="entry name" value="RND_mfp"/>
    <property type="match status" value="1"/>
</dbReference>
<evidence type="ECO:0000259" key="4">
    <source>
        <dbReference type="Pfam" id="PF25881"/>
    </source>
</evidence>
<dbReference type="PANTHER" id="PTHR30469">
    <property type="entry name" value="MULTIDRUG RESISTANCE PROTEIN MDTA"/>
    <property type="match status" value="1"/>
</dbReference>
<feature type="signal peptide" evidence="3">
    <location>
        <begin position="1"/>
        <end position="24"/>
    </location>
</feature>
<dbReference type="SUPFAM" id="SSF111369">
    <property type="entry name" value="HlyD-like secretion proteins"/>
    <property type="match status" value="3"/>
</dbReference>
<dbReference type="Gene3D" id="2.40.420.20">
    <property type="match status" value="1"/>
</dbReference>
<keyword evidence="2" id="KW-0175">Coiled coil</keyword>
<dbReference type="Proteomes" id="UP000436522">
    <property type="component" value="Unassembled WGS sequence"/>
</dbReference>